<comment type="catalytic activity">
    <reaction evidence="4">
        <text>2 cob(II)alamin + reduced [electron-transfer flavoprotein] + 2 ATP = 2 adenosylcob(III)alamin + 2 triphosphate + oxidized [electron-transfer flavoprotein] + 3 H(+)</text>
        <dbReference type="Rhea" id="RHEA:28671"/>
        <dbReference type="Rhea" id="RHEA-COMP:10685"/>
        <dbReference type="Rhea" id="RHEA-COMP:10686"/>
        <dbReference type="ChEBI" id="CHEBI:15378"/>
        <dbReference type="ChEBI" id="CHEBI:16304"/>
        <dbReference type="ChEBI" id="CHEBI:18036"/>
        <dbReference type="ChEBI" id="CHEBI:18408"/>
        <dbReference type="ChEBI" id="CHEBI:30616"/>
        <dbReference type="ChEBI" id="CHEBI:57692"/>
        <dbReference type="ChEBI" id="CHEBI:58307"/>
        <dbReference type="EC" id="2.5.1.17"/>
    </reaction>
</comment>
<feature type="domain" description="Cobalamin adenosyltransferase-like" evidence="5">
    <location>
        <begin position="7"/>
        <end position="174"/>
    </location>
</feature>
<dbReference type="GO" id="GO:0008817">
    <property type="term" value="F:corrinoid adenosyltransferase activity"/>
    <property type="evidence" value="ECO:0007669"/>
    <property type="project" value="UniProtKB-EC"/>
</dbReference>
<comment type="catalytic activity">
    <reaction evidence="4">
        <text>2 cob(II)yrinate a,c diamide + reduced [electron-transfer flavoprotein] + 2 ATP = 2 adenosylcob(III)yrinate a,c-diamide + 2 triphosphate + oxidized [electron-transfer flavoprotein] + 3 H(+)</text>
        <dbReference type="Rhea" id="RHEA:11528"/>
        <dbReference type="Rhea" id="RHEA-COMP:10685"/>
        <dbReference type="Rhea" id="RHEA-COMP:10686"/>
        <dbReference type="ChEBI" id="CHEBI:15378"/>
        <dbReference type="ChEBI" id="CHEBI:18036"/>
        <dbReference type="ChEBI" id="CHEBI:30616"/>
        <dbReference type="ChEBI" id="CHEBI:57692"/>
        <dbReference type="ChEBI" id="CHEBI:58307"/>
        <dbReference type="ChEBI" id="CHEBI:58503"/>
        <dbReference type="ChEBI" id="CHEBI:58537"/>
        <dbReference type="EC" id="2.5.1.17"/>
    </reaction>
</comment>
<sequence>MVVLNKIYTRTGDAGQTALGNGNRVAKYDPRVSAYGTVDELNATLGMARLHAEGDLSDKIAAIQNDLFDLGADLCRPEMEKDAEAPYPVLRIIDTQVDRLEREIDAMNANIEPLRSFILPGGTALAAHLHLSRTVARRAERLAVELASIEDVNQSAIKYLNRLSDWLFVAGRVANDNGKQDILWEPGKTR</sequence>
<evidence type="ECO:0000256" key="3">
    <source>
        <dbReference type="ARBA" id="ARBA00022840"/>
    </source>
</evidence>
<evidence type="ECO:0000256" key="4">
    <source>
        <dbReference type="RuleBase" id="RU366026"/>
    </source>
</evidence>
<dbReference type="EMBL" id="JAATOP010000002">
    <property type="protein sequence ID" value="NIY71739.1"/>
    <property type="molecule type" value="Genomic_DNA"/>
</dbReference>
<organism evidence="6 7">
    <name type="scientific">Marivivens donghaensis</name>
    <dbReference type="NCBI Taxonomy" id="1699413"/>
    <lineage>
        <taxon>Bacteria</taxon>
        <taxon>Pseudomonadati</taxon>
        <taxon>Pseudomonadota</taxon>
        <taxon>Alphaproteobacteria</taxon>
        <taxon>Rhodobacterales</taxon>
        <taxon>Paracoccaceae</taxon>
        <taxon>Marivivens group</taxon>
        <taxon>Marivivens</taxon>
    </lineage>
</organism>
<accession>A0ABX0VXX2</accession>
<comment type="caution">
    <text evidence="6">The sequence shown here is derived from an EMBL/GenBank/DDBJ whole genome shotgun (WGS) entry which is preliminary data.</text>
</comment>
<dbReference type="RefSeq" id="WP_167636836.1">
    <property type="nucleotide sequence ID" value="NZ_JAATOP010000002.1"/>
</dbReference>
<proteinExistence type="inferred from homology"/>
<evidence type="ECO:0000313" key="7">
    <source>
        <dbReference type="Proteomes" id="UP000709466"/>
    </source>
</evidence>
<evidence type="ECO:0000256" key="1">
    <source>
        <dbReference type="ARBA" id="ARBA00022679"/>
    </source>
</evidence>
<evidence type="ECO:0000256" key="2">
    <source>
        <dbReference type="ARBA" id="ARBA00022741"/>
    </source>
</evidence>
<keyword evidence="2 4" id="KW-0547">Nucleotide-binding</keyword>
<dbReference type="EC" id="2.5.1.17" evidence="4"/>
<keyword evidence="3 4" id="KW-0067">ATP-binding</keyword>
<dbReference type="SUPFAM" id="SSF89028">
    <property type="entry name" value="Cobalamin adenosyltransferase-like"/>
    <property type="match status" value="1"/>
</dbReference>
<evidence type="ECO:0000313" key="6">
    <source>
        <dbReference type="EMBL" id="NIY71739.1"/>
    </source>
</evidence>
<gene>
    <name evidence="6" type="ORF">HCZ30_04730</name>
</gene>
<evidence type="ECO:0000259" key="5">
    <source>
        <dbReference type="Pfam" id="PF01923"/>
    </source>
</evidence>
<dbReference type="InterPro" id="IPR029499">
    <property type="entry name" value="PduO-typ"/>
</dbReference>
<dbReference type="InterPro" id="IPR036451">
    <property type="entry name" value="CblAdoTrfase-like_sf"/>
</dbReference>
<comment type="pathway">
    <text evidence="4">Cofactor biosynthesis; adenosylcobalamin biosynthesis; adenosylcobalamin from cob(II)yrinate a,c-diamide: step 2/7.</text>
</comment>
<dbReference type="Gene3D" id="1.20.1200.10">
    <property type="entry name" value="Cobalamin adenosyltransferase-like"/>
    <property type="match status" value="1"/>
</dbReference>
<dbReference type="NCBIfam" id="TIGR00636">
    <property type="entry name" value="PduO_Nterm"/>
    <property type="match status" value="1"/>
</dbReference>
<keyword evidence="7" id="KW-1185">Reference proteome</keyword>
<dbReference type="PANTHER" id="PTHR12213">
    <property type="entry name" value="CORRINOID ADENOSYLTRANSFERASE"/>
    <property type="match status" value="1"/>
</dbReference>
<name>A0ABX0VXX2_9RHOB</name>
<dbReference type="InterPro" id="IPR016030">
    <property type="entry name" value="CblAdoTrfase-like"/>
</dbReference>
<dbReference type="PANTHER" id="PTHR12213:SF0">
    <property type="entry name" value="CORRINOID ADENOSYLTRANSFERASE MMAB"/>
    <property type="match status" value="1"/>
</dbReference>
<keyword evidence="1 4" id="KW-0808">Transferase</keyword>
<keyword evidence="4" id="KW-0169">Cobalamin biosynthesis</keyword>
<dbReference type="Pfam" id="PF01923">
    <property type="entry name" value="Cob_adeno_trans"/>
    <property type="match status" value="1"/>
</dbReference>
<protein>
    <recommendedName>
        <fullName evidence="4">Corrinoid adenosyltransferase</fullName>
        <ecNumber evidence="4">2.5.1.17</ecNumber>
    </recommendedName>
    <alternativeName>
        <fullName evidence="4">Cob(II)alamin adenosyltransferase</fullName>
    </alternativeName>
    <alternativeName>
        <fullName evidence="4">Cob(II)yrinic acid a,c-diamide adenosyltransferase</fullName>
    </alternativeName>
    <alternativeName>
        <fullName evidence="4">Cobinamide/cobalamin adenosyltransferase</fullName>
    </alternativeName>
</protein>
<reference evidence="6 7" key="1">
    <citation type="submission" date="2020-03" db="EMBL/GenBank/DDBJ databases">
        <title>Bacterial isolates of synthetic phycosphere.</title>
        <authorList>
            <person name="Fu H."/>
            <person name="Moran M.A."/>
        </authorList>
    </citation>
    <scope>NUCLEOTIDE SEQUENCE [LARGE SCALE GENOMIC DNA]</scope>
    <source>
        <strain evidence="6 7">HF1</strain>
    </source>
</reference>
<comment type="similarity">
    <text evidence="4">Belongs to the Cob(I)alamin adenosyltransferase family.</text>
</comment>
<dbReference type="Proteomes" id="UP000709466">
    <property type="component" value="Unassembled WGS sequence"/>
</dbReference>